<dbReference type="AlphaFoldDB" id="A0AAU6VIU4"/>
<dbReference type="EMBL" id="CP095351">
    <property type="protein sequence ID" value="XAG86536.1"/>
    <property type="molecule type" value="Genomic_DNA"/>
</dbReference>
<evidence type="ECO:0000313" key="1">
    <source>
        <dbReference type="EMBL" id="XAG86536.1"/>
    </source>
</evidence>
<gene>
    <name evidence="1" type="ORF">MRM63_15620</name>
</gene>
<organism evidence="1">
    <name type="scientific">bacterium 19MO03SA05</name>
    <dbReference type="NCBI Taxonomy" id="2920620"/>
    <lineage>
        <taxon>Bacteria</taxon>
    </lineage>
</organism>
<protein>
    <recommendedName>
        <fullName evidence="2">Phage protein</fullName>
    </recommendedName>
</protein>
<evidence type="ECO:0008006" key="2">
    <source>
        <dbReference type="Google" id="ProtNLM"/>
    </source>
</evidence>
<sequence>MKIILNPCPVWHTTKVSVNGLVITVDGTDYDLSVIPVGGQAEAEEGSPFIDIVTRDLVKINYCYDSTKAEPVQSTDWADYTFEVEQGEVPCPIRWLPEPEILETGKVMSHYQPVLPYTGGESVYKEH</sequence>
<name>A0AAU6VIU4_UNCXX</name>
<reference evidence="1" key="1">
    <citation type="submission" date="2022-03" db="EMBL/GenBank/DDBJ databases">
        <title>Sea Food Isolates.</title>
        <authorList>
            <person name="Li c."/>
        </authorList>
    </citation>
    <scope>NUCLEOTIDE SEQUENCE</scope>
    <source>
        <strain evidence="1">19MO03SA05</strain>
    </source>
</reference>
<proteinExistence type="predicted"/>
<accession>A0AAU6VIU4</accession>